<proteinExistence type="predicted"/>
<dbReference type="Pfam" id="PF18909">
    <property type="entry name" value="dGTP_diPhyd_N"/>
    <property type="match status" value="1"/>
</dbReference>
<organism evidence="2">
    <name type="scientific">feces metagenome</name>
    <dbReference type="NCBI Taxonomy" id="1861841"/>
    <lineage>
        <taxon>unclassified sequences</taxon>
        <taxon>metagenomes</taxon>
        <taxon>organismal metagenomes</taxon>
    </lineage>
</organism>
<sequence length="101" mass="11541">MKGIKHDAGKPRFSLLPTKPLWDIISVLEYGAKKYEVDNWQRVPDARTRYFDAAQRHIVSWWTGEKADPETGLSHLAHAACCILFLMWVDDHATSQDGSDE</sequence>
<feature type="domain" description="dATP/dGTP diphosphohydrolase N-terminal" evidence="1">
    <location>
        <begin position="3"/>
        <end position="97"/>
    </location>
</feature>
<evidence type="ECO:0000259" key="1">
    <source>
        <dbReference type="Pfam" id="PF18909"/>
    </source>
</evidence>
<reference evidence="2" key="1">
    <citation type="submission" date="2020-09" db="EMBL/GenBank/DDBJ databases">
        <authorList>
            <person name="Eze J.U."/>
            <person name="Rahube T.O."/>
        </authorList>
    </citation>
    <scope>NUCLEOTIDE SEQUENCE</scope>
</reference>
<name>A0A7M2QN08_9ZZZZ</name>
<dbReference type="InterPro" id="IPR044038">
    <property type="entry name" value="dATP/dGTP_diPOhydrolase_N"/>
</dbReference>
<evidence type="ECO:0000313" key="2">
    <source>
        <dbReference type="EMBL" id="QOV05737.1"/>
    </source>
</evidence>
<dbReference type="EMBL" id="MT993629">
    <property type="protein sequence ID" value="QOV05737.1"/>
    <property type="molecule type" value="Genomic_DNA"/>
</dbReference>
<dbReference type="AlphaFoldDB" id="A0A7M2QN08"/>
<protein>
    <recommendedName>
        <fullName evidence="1">dATP/dGTP diphosphohydrolase N-terminal domain-containing protein</fullName>
    </recommendedName>
</protein>
<accession>A0A7M2QN08</accession>